<dbReference type="RefSeq" id="XP_007866111.1">
    <property type="nucleotide sequence ID" value="XM_007867920.1"/>
</dbReference>
<dbReference type="OMA" id="HNGCIER"/>
<keyword evidence="2" id="KW-1185">Reference proteome</keyword>
<dbReference type="SUPFAM" id="SSF53098">
    <property type="entry name" value="Ribonuclease H-like"/>
    <property type="match status" value="1"/>
</dbReference>
<gene>
    <name evidence="1" type="ORF">GLOTRDRAFT_42004</name>
</gene>
<dbReference type="HOGENOM" id="CLU_200849_0_0_1"/>
<proteinExistence type="predicted"/>
<organism evidence="1 2">
    <name type="scientific">Gloeophyllum trabeum (strain ATCC 11539 / FP-39264 / Madison 617)</name>
    <name type="common">Brown rot fungus</name>
    <dbReference type="NCBI Taxonomy" id="670483"/>
    <lineage>
        <taxon>Eukaryota</taxon>
        <taxon>Fungi</taxon>
        <taxon>Dikarya</taxon>
        <taxon>Basidiomycota</taxon>
        <taxon>Agaricomycotina</taxon>
        <taxon>Agaricomycetes</taxon>
        <taxon>Gloeophyllales</taxon>
        <taxon>Gloeophyllaceae</taxon>
        <taxon>Gloeophyllum</taxon>
    </lineage>
</organism>
<dbReference type="KEGG" id="gtr:GLOTRDRAFT_42004"/>
<sequence length="69" mass="7873">MLVCPLCYVCTDCGELKSTQMASWLASRGTQQQFMAPYMSAHNGRVERIHCTLRNKARTMRLQADLHVN</sequence>
<accession>S7Q7E4</accession>
<dbReference type="eggNOG" id="ENOG502SWN6">
    <property type="taxonomic scope" value="Eukaryota"/>
</dbReference>
<dbReference type="OrthoDB" id="2982712at2759"/>
<evidence type="ECO:0000313" key="1">
    <source>
        <dbReference type="EMBL" id="EPQ55452.1"/>
    </source>
</evidence>
<evidence type="ECO:0008006" key="3">
    <source>
        <dbReference type="Google" id="ProtNLM"/>
    </source>
</evidence>
<dbReference type="Gene3D" id="3.30.420.10">
    <property type="entry name" value="Ribonuclease H-like superfamily/Ribonuclease H"/>
    <property type="match status" value="1"/>
</dbReference>
<dbReference type="GeneID" id="19306098"/>
<name>S7Q7E4_GLOTA</name>
<reference evidence="1 2" key="1">
    <citation type="journal article" date="2012" name="Science">
        <title>The Paleozoic origin of enzymatic lignin decomposition reconstructed from 31 fungal genomes.</title>
        <authorList>
            <person name="Floudas D."/>
            <person name="Binder M."/>
            <person name="Riley R."/>
            <person name="Barry K."/>
            <person name="Blanchette R.A."/>
            <person name="Henrissat B."/>
            <person name="Martinez A.T."/>
            <person name="Otillar R."/>
            <person name="Spatafora J.W."/>
            <person name="Yadav J.S."/>
            <person name="Aerts A."/>
            <person name="Benoit I."/>
            <person name="Boyd A."/>
            <person name="Carlson A."/>
            <person name="Copeland A."/>
            <person name="Coutinho P.M."/>
            <person name="de Vries R.P."/>
            <person name="Ferreira P."/>
            <person name="Findley K."/>
            <person name="Foster B."/>
            <person name="Gaskell J."/>
            <person name="Glotzer D."/>
            <person name="Gorecki P."/>
            <person name="Heitman J."/>
            <person name="Hesse C."/>
            <person name="Hori C."/>
            <person name="Igarashi K."/>
            <person name="Jurgens J.A."/>
            <person name="Kallen N."/>
            <person name="Kersten P."/>
            <person name="Kohler A."/>
            <person name="Kuees U."/>
            <person name="Kumar T.K.A."/>
            <person name="Kuo A."/>
            <person name="LaButti K."/>
            <person name="Larrondo L.F."/>
            <person name="Lindquist E."/>
            <person name="Ling A."/>
            <person name="Lombard V."/>
            <person name="Lucas S."/>
            <person name="Lundell T."/>
            <person name="Martin R."/>
            <person name="McLaughlin D.J."/>
            <person name="Morgenstern I."/>
            <person name="Morin E."/>
            <person name="Murat C."/>
            <person name="Nagy L.G."/>
            <person name="Nolan M."/>
            <person name="Ohm R.A."/>
            <person name="Patyshakuliyeva A."/>
            <person name="Rokas A."/>
            <person name="Ruiz-Duenas F.J."/>
            <person name="Sabat G."/>
            <person name="Salamov A."/>
            <person name="Samejima M."/>
            <person name="Schmutz J."/>
            <person name="Slot J.C."/>
            <person name="St John F."/>
            <person name="Stenlid J."/>
            <person name="Sun H."/>
            <person name="Sun S."/>
            <person name="Syed K."/>
            <person name="Tsang A."/>
            <person name="Wiebenga A."/>
            <person name="Young D."/>
            <person name="Pisabarro A."/>
            <person name="Eastwood D.C."/>
            <person name="Martin F."/>
            <person name="Cullen D."/>
            <person name="Grigoriev I.V."/>
            <person name="Hibbett D.S."/>
        </authorList>
    </citation>
    <scope>NUCLEOTIDE SEQUENCE [LARGE SCALE GENOMIC DNA]</scope>
    <source>
        <strain evidence="1 2">ATCC 11539</strain>
    </source>
</reference>
<dbReference type="GO" id="GO:0003676">
    <property type="term" value="F:nucleic acid binding"/>
    <property type="evidence" value="ECO:0007669"/>
    <property type="project" value="InterPro"/>
</dbReference>
<dbReference type="InterPro" id="IPR012337">
    <property type="entry name" value="RNaseH-like_sf"/>
</dbReference>
<dbReference type="InterPro" id="IPR036397">
    <property type="entry name" value="RNaseH_sf"/>
</dbReference>
<protein>
    <recommendedName>
        <fullName evidence="3">Integrase catalytic domain-containing protein</fullName>
    </recommendedName>
</protein>
<dbReference type="AlphaFoldDB" id="S7Q7E4"/>
<evidence type="ECO:0000313" key="2">
    <source>
        <dbReference type="Proteomes" id="UP000030669"/>
    </source>
</evidence>
<dbReference type="EMBL" id="KB469302">
    <property type="protein sequence ID" value="EPQ55452.1"/>
    <property type="molecule type" value="Genomic_DNA"/>
</dbReference>
<dbReference type="Proteomes" id="UP000030669">
    <property type="component" value="Unassembled WGS sequence"/>
</dbReference>